<gene>
    <name evidence="2" type="ORF">OS493_020497</name>
</gene>
<comment type="caution">
    <text evidence="2">The sequence shown here is derived from an EMBL/GenBank/DDBJ whole genome shotgun (WGS) entry which is preliminary data.</text>
</comment>
<organism evidence="2 3">
    <name type="scientific">Desmophyllum pertusum</name>
    <dbReference type="NCBI Taxonomy" id="174260"/>
    <lineage>
        <taxon>Eukaryota</taxon>
        <taxon>Metazoa</taxon>
        <taxon>Cnidaria</taxon>
        <taxon>Anthozoa</taxon>
        <taxon>Hexacorallia</taxon>
        <taxon>Scleractinia</taxon>
        <taxon>Caryophylliina</taxon>
        <taxon>Caryophylliidae</taxon>
        <taxon>Desmophyllum</taxon>
    </lineage>
</organism>
<reference evidence="2" key="1">
    <citation type="submission" date="2023-01" db="EMBL/GenBank/DDBJ databases">
        <title>Genome assembly of the deep-sea coral Lophelia pertusa.</title>
        <authorList>
            <person name="Herrera S."/>
            <person name="Cordes E."/>
        </authorList>
    </citation>
    <scope>NUCLEOTIDE SEQUENCE</scope>
    <source>
        <strain evidence="2">USNM1676648</strain>
        <tissue evidence="2">Polyp</tissue>
    </source>
</reference>
<protein>
    <submittedName>
        <fullName evidence="2">Uncharacterized protein</fullName>
    </submittedName>
</protein>
<dbReference type="AlphaFoldDB" id="A0A9X0CS08"/>
<feature type="compositionally biased region" description="Polar residues" evidence="1">
    <location>
        <begin position="41"/>
        <end position="57"/>
    </location>
</feature>
<keyword evidence="3" id="KW-1185">Reference proteome</keyword>
<sequence length="86" mass="8966">MIVEINAVEHVFEGVTDNEKTMKRLQIVEAKPTRATPLGPNVTSLNSTPEPSLTTSRPPAAASGAISLGETGQFTDAPIATMMTAG</sequence>
<accession>A0A9X0CS08</accession>
<evidence type="ECO:0000313" key="2">
    <source>
        <dbReference type="EMBL" id="KAJ7372073.1"/>
    </source>
</evidence>
<dbReference type="EMBL" id="MU826838">
    <property type="protein sequence ID" value="KAJ7372073.1"/>
    <property type="molecule type" value="Genomic_DNA"/>
</dbReference>
<proteinExistence type="predicted"/>
<dbReference type="Proteomes" id="UP001163046">
    <property type="component" value="Unassembled WGS sequence"/>
</dbReference>
<name>A0A9X0CS08_9CNID</name>
<evidence type="ECO:0000256" key="1">
    <source>
        <dbReference type="SAM" id="MobiDB-lite"/>
    </source>
</evidence>
<feature type="region of interest" description="Disordered" evidence="1">
    <location>
        <begin position="34"/>
        <end position="64"/>
    </location>
</feature>
<evidence type="ECO:0000313" key="3">
    <source>
        <dbReference type="Proteomes" id="UP001163046"/>
    </source>
</evidence>